<evidence type="ECO:0000256" key="13">
    <source>
        <dbReference type="ARBA" id="ARBA00039574"/>
    </source>
</evidence>
<dbReference type="InterPro" id="IPR013763">
    <property type="entry name" value="Cyclin-like_dom"/>
</dbReference>
<feature type="region of interest" description="Disordered" evidence="16">
    <location>
        <begin position="220"/>
        <end position="271"/>
    </location>
</feature>
<keyword evidence="7" id="KW-0132">Cell division</keyword>
<evidence type="ECO:0000259" key="18">
    <source>
        <dbReference type="SMART" id="SM01332"/>
    </source>
</evidence>
<sequence length="271" mass="30091">MPPCRPYFGTVQTDLQPYMREILAEWMLQVCEEQKCEEEVFPLAMHYLDRYLSGVPVQRSHLQLLGSVCMFLASKLRETVPLSARKLCIYTDNSITTSELLDWELVVASRLRWELAVVLPSDFLELILERLPCLPCGGRDLVRKHTQLFMALCALDLKFSMYPPSMIATASVGAAIRGLMVPDPALSSSSLMEQLAKITATDVDCLRSCLEQMEDMLQRHLPKSSCQPRTPEPSPVGTPTDIHDVHLTASGSLLSPHSPPKRSAGGGVDGH</sequence>
<dbReference type="GO" id="GO:0005634">
    <property type="term" value="C:nucleus"/>
    <property type="evidence" value="ECO:0007669"/>
    <property type="project" value="UniProtKB-SubCell"/>
</dbReference>
<dbReference type="GO" id="GO:0012505">
    <property type="term" value="C:endomembrane system"/>
    <property type="evidence" value="ECO:0007669"/>
    <property type="project" value="UniProtKB-SubCell"/>
</dbReference>
<dbReference type="AlphaFoldDB" id="A0A8J7T693"/>
<name>A0A8J7T693_ATRSP</name>
<dbReference type="SMART" id="SM00385">
    <property type="entry name" value="CYCLIN"/>
    <property type="match status" value="1"/>
</dbReference>
<evidence type="ECO:0000256" key="3">
    <source>
        <dbReference type="ARBA" id="ARBA00004496"/>
    </source>
</evidence>
<gene>
    <name evidence="19" type="primary">Ccnd2</name>
    <name evidence="19" type="ORF">GTO95_0003779</name>
</gene>
<evidence type="ECO:0000256" key="9">
    <source>
        <dbReference type="ARBA" id="ARBA00023127"/>
    </source>
</evidence>
<evidence type="ECO:0000256" key="7">
    <source>
        <dbReference type="ARBA" id="ARBA00022618"/>
    </source>
</evidence>
<evidence type="ECO:0000256" key="1">
    <source>
        <dbReference type="ARBA" id="ARBA00004123"/>
    </source>
</evidence>
<keyword evidence="8" id="KW-0832">Ubl conjugation</keyword>
<dbReference type="FunFam" id="1.10.472.10:FF:000012">
    <property type="entry name" value="G1/S-specific cyclin-D1"/>
    <property type="match status" value="1"/>
</dbReference>
<dbReference type="Proteomes" id="UP000736164">
    <property type="component" value="Unassembled WGS sequence"/>
</dbReference>
<dbReference type="PROSITE" id="PS00292">
    <property type="entry name" value="CYCLINS"/>
    <property type="match status" value="1"/>
</dbReference>
<dbReference type="InterPro" id="IPR048258">
    <property type="entry name" value="Cyclins_cyclin-box"/>
</dbReference>
<evidence type="ECO:0000256" key="4">
    <source>
        <dbReference type="ARBA" id="ARBA00009065"/>
    </source>
</evidence>
<keyword evidence="12" id="KW-0131">Cell cycle</keyword>
<comment type="similarity">
    <text evidence="4">Belongs to the cyclin family. Cyclin D subfamily.</text>
</comment>
<dbReference type="Gene3D" id="1.10.472.10">
    <property type="entry name" value="Cyclin-like"/>
    <property type="match status" value="2"/>
</dbReference>
<feature type="non-terminal residue" evidence="19">
    <location>
        <position position="1"/>
    </location>
</feature>
<keyword evidence="9 15" id="KW-0195">Cyclin</keyword>
<evidence type="ECO:0000256" key="2">
    <source>
        <dbReference type="ARBA" id="ARBA00004308"/>
    </source>
</evidence>
<evidence type="ECO:0000256" key="15">
    <source>
        <dbReference type="RuleBase" id="RU000383"/>
    </source>
</evidence>
<accession>A0A8J7T693</accession>
<evidence type="ECO:0000256" key="6">
    <source>
        <dbReference type="ARBA" id="ARBA00022553"/>
    </source>
</evidence>
<proteinExistence type="inferred from homology"/>
<dbReference type="PANTHER" id="PTHR10177">
    <property type="entry name" value="CYCLINS"/>
    <property type="match status" value="1"/>
</dbReference>
<comment type="function">
    <text evidence="14">Regulatory component of the cyclin D2-CDK4 (DC) complex that phosphorylates and inhibits members of the retinoblastoma (RB) protein family including RB1 and regulates the cell-cycle during G(1)/S transition. Phosphorylation of RB1 allows dissociation of the transcription factor E2F from the RB/E2F complex and the subsequent transcription of E2F target genes which are responsible for the progression through the G(1) phase. Hypophosphorylates RB1 in early G(1) phase. Cyclin D-CDK4 complexes are major integrators of various mitogenenic and antimitogenic signals.</text>
</comment>
<evidence type="ECO:0000313" key="19">
    <source>
        <dbReference type="EMBL" id="MBN3312398.1"/>
    </source>
</evidence>
<evidence type="ECO:0000256" key="11">
    <source>
        <dbReference type="ARBA" id="ARBA00023242"/>
    </source>
</evidence>
<evidence type="ECO:0000256" key="16">
    <source>
        <dbReference type="SAM" id="MobiDB-lite"/>
    </source>
</evidence>
<dbReference type="InterPro" id="IPR006671">
    <property type="entry name" value="Cyclin_N"/>
</dbReference>
<organism evidence="19 20">
    <name type="scientific">Atractosteus spatula</name>
    <name type="common">Alligator gar</name>
    <name type="synonym">Lepisosteus spatula</name>
    <dbReference type="NCBI Taxonomy" id="7917"/>
    <lineage>
        <taxon>Eukaryota</taxon>
        <taxon>Metazoa</taxon>
        <taxon>Chordata</taxon>
        <taxon>Craniata</taxon>
        <taxon>Vertebrata</taxon>
        <taxon>Euteleostomi</taxon>
        <taxon>Actinopterygii</taxon>
        <taxon>Neopterygii</taxon>
        <taxon>Holostei</taxon>
        <taxon>Semionotiformes</taxon>
        <taxon>Lepisosteidae</taxon>
        <taxon>Atractosteus</taxon>
    </lineage>
</organism>
<dbReference type="GO" id="GO:0051301">
    <property type="term" value="P:cell division"/>
    <property type="evidence" value="ECO:0007669"/>
    <property type="project" value="UniProtKB-KW"/>
</dbReference>
<evidence type="ECO:0000256" key="8">
    <source>
        <dbReference type="ARBA" id="ARBA00022843"/>
    </source>
</evidence>
<feature type="domain" description="Cyclin C-terminal" evidence="18">
    <location>
        <begin position="118"/>
        <end position="233"/>
    </location>
</feature>
<dbReference type="FunFam" id="1.10.472.10:FF:000120">
    <property type="entry name" value="G1/S-specific cyclin-D1"/>
    <property type="match status" value="1"/>
</dbReference>
<dbReference type="InterPro" id="IPR036915">
    <property type="entry name" value="Cyclin-like_sf"/>
</dbReference>
<comment type="caution">
    <text evidence="19">The sequence shown here is derived from an EMBL/GenBank/DDBJ whole genome shotgun (WGS) entry which is preliminary data.</text>
</comment>
<comment type="subcellular location">
    <subcellularLocation>
        <location evidence="3">Cytoplasm</location>
    </subcellularLocation>
    <subcellularLocation>
        <location evidence="2">Endomembrane system</location>
    </subcellularLocation>
    <subcellularLocation>
        <location evidence="1">Nucleus</location>
    </subcellularLocation>
</comment>
<dbReference type="InterPro" id="IPR039361">
    <property type="entry name" value="Cyclin"/>
</dbReference>
<keyword evidence="11" id="KW-0539">Nucleus</keyword>
<protein>
    <recommendedName>
        <fullName evidence="13">G1/S-specific cyclin-D2</fullName>
    </recommendedName>
</protein>
<dbReference type="Pfam" id="PF02984">
    <property type="entry name" value="Cyclin_C"/>
    <property type="match status" value="1"/>
</dbReference>
<feature type="domain" description="Cyclin-like" evidence="17">
    <location>
        <begin position="25"/>
        <end position="109"/>
    </location>
</feature>
<reference evidence="19" key="1">
    <citation type="journal article" date="2021" name="Cell">
        <title>Tracing the genetic footprints of vertebrate landing in non-teleost ray-finned fishes.</title>
        <authorList>
            <person name="Bi X."/>
            <person name="Wang K."/>
            <person name="Yang L."/>
            <person name="Pan H."/>
            <person name="Jiang H."/>
            <person name="Wei Q."/>
            <person name="Fang M."/>
            <person name="Yu H."/>
            <person name="Zhu C."/>
            <person name="Cai Y."/>
            <person name="He Y."/>
            <person name="Gan X."/>
            <person name="Zeng H."/>
            <person name="Yu D."/>
            <person name="Zhu Y."/>
            <person name="Jiang H."/>
            <person name="Qiu Q."/>
            <person name="Yang H."/>
            <person name="Zhang Y.E."/>
            <person name="Wang W."/>
            <person name="Zhu M."/>
            <person name="He S."/>
            <person name="Zhang G."/>
        </authorList>
    </citation>
    <scope>NUCLEOTIDE SEQUENCE</scope>
    <source>
        <strain evidence="19">Allg_001</strain>
    </source>
</reference>
<keyword evidence="20" id="KW-1185">Reference proteome</keyword>
<evidence type="ECO:0000256" key="14">
    <source>
        <dbReference type="ARBA" id="ARBA00045688"/>
    </source>
</evidence>
<keyword evidence="6" id="KW-0597">Phosphoprotein</keyword>
<keyword evidence="10" id="KW-0472">Membrane</keyword>
<evidence type="ECO:0000256" key="10">
    <source>
        <dbReference type="ARBA" id="ARBA00023136"/>
    </source>
</evidence>
<dbReference type="InterPro" id="IPR004367">
    <property type="entry name" value="Cyclin_C-dom"/>
</dbReference>
<evidence type="ECO:0000256" key="5">
    <source>
        <dbReference type="ARBA" id="ARBA00022490"/>
    </source>
</evidence>
<dbReference type="EMBL" id="JAAWVO010005217">
    <property type="protein sequence ID" value="MBN3312398.1"/>
    <property type="molecule type" value="Genomic_DNA"/>
</dbReference>
<dbReference type="Pfam" id="PF00134">
    <property type="entry name" value="Cyclin_N"/>
    <property type="match status" value="1"/>
</dbReference>
<keyword evidence="5" id="KW-0963">Cytoplasm</keyword>
<evidence type="ECO:0000259" key="17">
    <source>
        <dbReference type="SMART" id="SM00385"/>
    </source>
</evidence>
<feature type="non-terminal residue" evidence="19">
    <location>
        <position position="271"/>
    </location>
</feature>
<dbReference type="SMART" id="SM01332">
    <property type="entry name" value="Cyclin_C"/>
    <property type="match status" value="1"/>
</dbReference>
<dbReference type="GO" id="GO:0005737">
    <property type="term" value="C:cytoplasm"/>
    <property type="evidence" value="ECO:0007669"/>
    <property type="project" value="UniProtKB-SubCell"/>
</dbReference>
<evidence type="ECO:0000256" key="12">
    <source>
        <dbReference type="ARBA" id="ARBA00023306"/>
    </source>
</evidence>
<dbReference type="SUPFAM" id="SSF47954">
    <property type="entry name" value="Cyclin-like"/>
    <property type="match status" value="2"/>
</dbReference>
<evidence type="ECO:0000313" key="20">
    <source>
        <dbReference type="Proteomes" id="UP000736164"/>
    </source>
</evidence>